<dbReference type="GO" id="GO:0042773">
    <property type="term" value="P:ATP synthesis coupled electron transport"/>
    <property type="evidence" value="ECO:0007669"/>
    <property type="project" value="InterPro"/>
</dbReference>
<reference evidence="10 11" key="1">
    <citation type="submission" date="2019-02" db="EMBL/GenBank/DDBJ databases">
        <title>Deep-cultivation of Planctomycetes and their phenomic and genomic characterization uncovers novel biology.</title>
        <authorList>
            <person name="Wiegand S."/>
            <person name="Jogler M."/>
            <person name="Boedeker C."/>
            <person name="Pinto D."/>
            <person name="Vollmers J."/>
            <person name="Rivas-Marin E."/>
            <person name="Kohn T."/>
            <person name="Peeters S.H."/>
            <person name="Heuer A."/>
            <person name="Rast P."/>
            <person name="Oberbeckmann S."/>
            <person name="Bunk B."/>
            <person name="Jeske O."/>
            <person name="Meyerdierks A."/>
            <person name="Storesund J.E."/>
            <person name="Kallscheuer N."/>
            <person name="Luecker S."/>
            <person name="Lage O.M."/>
            <person name="Pohl T."/>
            <person name="Merkel B.J."/>
            <person name="Hornburger P."/>
            <person name="Mueller R.-W."/>
            <person name="Bruemmer F."/>
            <person name="Labrenz M."/>
            <person name="Spormann A.M."/>
            <person name="Op den Camp H."/>
            <person name="Overmann J."/>
            <person name="Amann R."/>
            <person name="Jetten M.S.M."/>
            <person name="Mascher T."/>
            <person name="Medema M.H."/>
            <person name="Devos D.P."/>
            <person name="Kaster A.-K."/>
            <person name="Ovreas L."/>
            <person name="Rohde M."/>
            <person name="Galperin M.Y."/>
            <person name="Jogler C."/>
        </authorList>
    </citation>
    <scope>NUCLEOTIDE SEQUENCE [LARGE SCALE GENOMIC DNA]</scope>
    <source>
        <strain evidence="10 11">Pan44</strain>
    </source>
</reference>
<organism evidence="10 11">
    <name type="scientific">Caulifigura coniformis</name>
    <dbReference type="NCBI Taxonomy" id="2527983"/>
    <lineage>
        <taxon>Bacteria</taxon>
        <taxon>Pseudomonadati</taxon>
        <taxon>Planctomycetota</taxon>
        <taxon>Planctomycetia</taxon>
        <taxon>Planctomycetales</taxon>
        <taxon>Planctomycetaceae</taxon>
        <taxon>Caulifigura</taxon>
    </lineage>
</organism>
<dbReference type="EC" id="1.6.5.11" evidence="10"/>
<feature type="transmembrane region" description="Helical" evidence="7">
    <location>
        <begin position="211"/>
        <end position="232"/>
    </location>
</feature>
<dbReference type="AlphaFoldDB" id="A0A517SH36"/>
<evidence type="ECO:0000259" key="8">
    <source>
        <dbReference type="Pfam" id="PF00361"/>
    </source>
</evidence>
<evidence type="ECO:0000256" key="6">
    <source>
        <dbReference type="SAM" id="MobiDB-lite"/>
    </source>
</evidence>
<dbReference type="Gene3D" id="1.20.5.2700">
    <property type="match status" value="2"/>
</dbReference>
<dbReference type="InterPro" id="IPR018393">
    <property type="entry name" value="NADHpl_OxRdtase_5_subgr"/>
</dbReference>
<name>A0A517SH36_9PLAN</name>
<feature type="domain" description="NADH:quinone oxidoreductase/Mrp antiporter transmembrane" evidence="8">
    <location>
        <begin position="353"/>
        <end position="553"/>
    </location>
</feature>
<dbReference type="EMBL" id="CP036271">
    <property type="protein sequence ID" value="QDT55439.1"/>
    <property type="molecule type" value="Genomic_DNA"/>
</dbReference>
<dbReference type="GO" id="GO:0015990">
    <property type="term" value="P:electron transport coupled proton transport"/>
    <property type="evidence" value="ECO:0007669"/>
    <property type="project" value="TreeGrafter"/>
</dbReference>
<dbReference type="InterPro" id="IPR001516">
    <property type="entry name" value="Proton_antipo_N"/>
</dbReference>
<feature type="transmembrane region" description="Helical" evidence="7">
    <location>
        <begin position="516"/>
        <end position="542"/>
    </location>
</feature>
<feature type="transmembrane region" description="Helical" evidence="7">
    <location>
        <begin position="418"/>
        <end position="440"/>
    </location>
</feature>
<dbReference type="GO" id="GO:0008137">
    <property type="term" value="F:NADH dehydrogenase (ubiquinone) activity"/>
    <property type="evidence" value="ECO:0007669"/>
    <property type="project" value="InterPro"/>
</dbReference>
<dbReference type="InterPro" id="IPR003945">
    <property type="entry name" value="NU5C-like"/>
</dbReference>
<dbReference type="NCBIfam" id="TIGR01974">
    <property type="entry name" value="NDH_I_L"/>
    <property type="match status" value="1"/>
</dbReference>
<accession>A0A517SH36</accession>
<protein>
    <submittedName>
        <fullName evidence="10">NADH-quinone oxidoreductase subunit L</fullName>
        <ecNumber evidence="10">1.6.5.11</ecNumber>
    </submittedName>
</protein>
<evidence type="ECO:0000256" key="1">
    <source>
        <dbReference type="ARBA" id="ARBA00004127"/>
    </source>
</evidence>
<dbReference type="InterPro" id="IPR001750">
    <property type="entry name" value="ND/Mrp_TM"/>
</dbReference>
<dbReference type="Proteomes" id="UP000315700">
    <property type="component" value="Chromosome"/>
</dbReference>
<dbReference type="GO" id="GO:0012505">
    <property type="term" value="C:endomembrane system"/>
    <property type="evidence" value="ECO:0007669"/>
    <property type="project" value="UniProtKB-SubCell"/>
</dbReference>
<feature type="domain" description="NADH:quinone oxidoreductase/Mrp antiporter transmembrane" evidence="8">
    <location>
        <begin position="231"/>
        <end position="297"/>
    </location>
</feature>
<evidence type="ECO:0000256" key="7">
    <source>
        <dbReference type="SAM" id="Phobius"/>
    </source>
</evidence>
<feature type="transmembrane region" description="Helical" evidence="7">
    <location>
        <begin position="474"/>
        <end position="495"/>
    </location>
</feature>
<keyword evidence="11" id="KW-1185">Reference proteome</keyword>
<feature type="transmembrane region" description="Helical" evidence="7">
    <location>
        <begin position="798"/>
        <end position="817"/>
    </location>
</feature>
<dbReference type="PANTHER" id="PTHR42829:SF2">
    <property type="entry name" value="NADH-UBIQUINONE OXIDOREDUCTASE CHAIN 5"/>
    <property type="match status" value="1"/>
</dbReference>
<feature type="transmembrane region" description="Helical" evidence="7">
    <location>
        <begin position="447"/>
        <end position="468"/>
    </location>
</feature>
<evidence type="ECO:0000256" key="3">
    <source>
        <dbReference type="ARBA" id="ARBA00022989"/>
    </source>
</evidence>
<feature type="transmembrane region" description="Helical" evidence="7">
    <location>
        <begin position="672"/>
        <end position="694"/>
    </location>
</feature>
<feature type="transmembrane region" description="Helical" evidence="7">
    <location>
        <begin position="238"/>
        <end position="256"/>
    </location>
</feature>
<sequence>MTPEQFLATGTTLKWLLGFAWLMPLAGFCVEIFAGYWSNRRSKTAAWLSVACIGCGFLLSLGAFITWGSATKWGALAAPASHDDHAHGHEMAVVRGQQPDAGAVPHTHGPGGHSHSHGDHQHTHGDAAAHAPYSYAFSGKFYNLAAFGSLVIDIDYYIDSLTITMFMMVTLIATCIHVFATGYMSDELTDDYEDHEVHLSGGRHFHRPGRYYRFFAFLSLFCFSMLGLVLAGNIFQVFIFWELVGVCSYFLIGFYVERKSASTAANKAFIMNRVGDFGFLIGLMVLFTWFGTFKFADTDPETVGQAGLFQMLRDHDGKLDIEGSGLDRTVYLQNGAGGRWVDSHSRQPRFIPYWLLTIAGLGVFAGCIGKSAQFPLQTWLPDAMEGPTPVSALVHSATMVAAGVYLAGRFYPMFVPEVLLVIAYIGVITLFIGATIAIVVTDIKRVLAYSTISQLGYMMLALGVGGWFAGLFHLITHAFFKSLMFLASGSVIYGCHHVQDMQQMGGLRKKMPWTAAAMLVGVIAIGGLAIPTPWFALAFSGYHSKDAVVATSLAFFSLNQHHLLLFVLPLVTAGITSFYMFRLWFMTFAGKPRDQHVYDHAHESPRVMVVPLIVLSLFAMGCAIYGENGPLARMILASEPSQVAPGLAATGSVPFSLPGHHHVHEKHSTAGILALLAAATGAFLSYAFYGAGWVNPGAIKEQLKRLHAFLTDKWIFDSTYDVMFVRPAHVVARWAQSFDRSVLDSLLHRTSKSMVDVAKWDRKFDESVVDRLVNVVGDLTFSAGRSIRGLQTGRLRQYVMFIAFGVLGLFLALFAFLPRG</sequence>
<evidence type="ECO:0000313" key="10">
    <source>
        <dbReference type="EMBL" id="QDT55439.1"/>
    </source>
</evidence>
<feature type="transmembrane region" description="Helical" evidence="7">
    <location>
        <begin position="15"/>
        <end position="34"/>
    </location>
</feature>
<keyword evidence="3 7" id="KW-1133">Transmembrane helix</keyword>
<keyword evidence="4 7" id="KW-0472">Membrane</keyword>
<dbReference type="NCBIfam" id="NF005141">
    <property type="entry name" value="PRK06590.1"/>
    <property type="match status" value="1"/>
</dbReference>
<gene>
    <name evidence="10" type="primary">nuoL</name>
    <name evidence="10" type="ORF">Pan44_34820</name>
</gene>
<dbReference type="InParanoid" id="A0A517SH36"/>
<proteinExistence type="predicted"/>
<dbReference type="Pfam" id="PF00662">
    <property type="entry name" value="Proton_antipo_N"/>
    <property type="match status" value="1"/>
</dbReference>
<keyword evidence="2 5" id="KW-0812">Transmembrane</keyword>
<feature type="region of interest" description="Disordered" evidence="6">
    <location>
        <begin position="100"/>
        <end position="126"/>
    </location>
</feature>
<feature type="transmembrane region" description="Helical" evidence="7">
    <location>
        <begin position="562"/>
        <end position="585"/>
    </location>
</feature>
<dbReference type="PRINTS" id="PR01435">
    <property type="entry name" value="NPOXDRDTASE5"/>
</dbReference>
<dbReference type="GO" id="GO:0016020">
    <property type="term" value="C:membrane"/>
    <property type="evidence" value="ECO:0007669"/>
    <property type="project" value="UniProtKB-SubCell"/>
</dbReference>
<evidence type="ECO:0000313" key="11">
    <source>
        <dbReference type="Proteomes" id="UP000315700"/>
    </source>
</evidence>
<dbReference type="GO" id="GO:0003954">
    <property type="term" value="F:NADH dehydrogenase activity"/>
    <property type="evidence" value="ECO:0007669"/>
    <property type="project" value="TreeGrafter"/>
</dbReference>
<dbReference type="KEGG" id="ccos:Pan44_34820"/>
<feature type="transmembrane region" description="Helical" evidence="7">
    <location>
        <begin position="606"/>
        <end position="626"/>
    </location>
</feature>
<evidence type="ECO:0000259" key="9">
    <source>
        <dbReference type="Pfam" id="PF00662"/>
    </source>
</evidence>
<evidence type="ECO:0000256" key="5">
    <source>
        <dbReference type="RuleBase" id="RU000320"/>
    </source>
</evidence>
<dbReference type="Pfam" id="PF00361">
    <property type="entry name" value="Proton_antipo_M"/>
    <property type="match status" value="2"/>
</dbReference>
<feature type="transmembrane region" description="Helical" evidence="7">
    <location>
        <begin position="277"/>
        <end position="296"/>
    </location>
</feature>
<keyword evidence="10" id="KW-0560">Oxidoreductase</keyword>
<feature type="transmembrane region" description="Helical" evidence="7">
    <location>
        <begin position="350"/>
        <end position="369"/>
    </location>
</feature>
<evidence type="ECO:0000256" key="2">
    <source>
        <dbReference type="ARBA" id="ARBA00022692"/>
    </source>
</evidence>
<feature type="transmembrane region" description="Helical" evidence="7">
    <location>
        <begin position="156"/>
        <end position="180"/>
    </location>
</feature>
<comment type="subcellular location">
    <subcellularLocation>
        <location evidence="1">Endomembrane system</location>
        <topology evidence="1">Multi-pass membrane protein</topology>
    </subcellularLocation>
    <subcellularLocation>
        <location evidence="5">Membrane</location>
        <topology evidence="5">Multi-pass membrane protein</topology>
    </subcellularLocation>
</comment>
<dbReference type="PANTHER" id="PTHR42829">
    <property type="entry name" value="NADH-UBIQUINONE OXIDOREDUCTASE CHAIN 5"/>
    <property type="match status" value="1"/>
</dbReference>
<feature type="transmembrane region" description="Helical" evidence="7">
    <location>
        <begin position="46"/>
        <end position="67"/>
    </location>
</feature>
<feature type="transmembrane region" description="Helical" evidence="7">
    <location>
        <begin position="390"/>
        <end position="412"/>
    </location>
</feature>
<dbReference type="RefSeq" id="WP_197453402.1">
    <property type="nucleotide sequence ID" value="NZ_CP036271.1"/>
</dbReference>
<feature type="compositionally biased region" description="Basic and acidic residues" evidence="6">
    <location>
        <begin position="116"/>
        <end position="126"/>
    </location>
</feature>
<evidence type="ECO:0000256" key="4">
    <source>
        <dbReference type="ARBA" id="ARBA00023136"/>
    </source>
</evidence>
<feature type="domain" description="NADH-Ubiquinone oxidoreductase (complex I) chain 5 N-terminal" evidence="9">
    <location>
        <begin position="147"/>
        <end position="187"/>
    </location>
</feature>